<feature type="compositionally biased region" description="Acidic residues" evidence="1">
    <location>
        <begin position="17"/>
        <end position="29"/>
    </location>
</feature>
<organism evidence="2 3">
    <name type="scientific">Cellvibrio zantedeschiae</name>
    <dbReference type="NCBI Taxonomy" id="1237077"/>
    <lineage>
        <taxon>Bacteria</taxon>
        <taxon>Pseudomonadati</taxon>
        <taxon>Pseudomonadota</taxon>
        <taxon>Gammaproteobacteria</taxon>
        <taxon>Cellvibrionales</taxon>
        <taxon>Cellvibrionaceae</taxon>
        <taxon>Cellvibrio</taxon>
    </lineage>
</organism>
<feature type="region of interest" description="Disordered" evidence="1">
    <location>
        <begin position="17"/>
        <end position="42"/>
    </location>
</feature>
<sequence length="42" mass="4460">MLLELLLDELELASELDELDETAGAEDEATGSLEPPPPPPQA</sequence>
<comment type="caution">
    <text evidence="2">The sequence shown here is derived from an EMBL/GenBank/DDBJ whole genome shotgun (WGS) entry which is preliminary data.</text>
</comment>
<evidence type="ECO:0000256" key="1">
    <source>
        <dbReference type="SAM" id="MobiDB-lite"/>
    </source>
</evidence>
<protein>
    <submittedName>
        <fullName evidence="2">Uncharacterized protein</fullName>
    </submittedName>
</protein>
<evidence type="ECO:0000313" key="2">
    <source>
        <dbReference type="EMBL" id="GGY65073.1"/>
    </source>
</evidence>
<proteinExistence type="predicted"/>
<keyword evidence="3" id="KW-1185">Reference proteome</keyword>
<name>A0ABQ3AV45_9GAMM</name>
<dbReference type="EMBL" id="BMYZ01000001">
    <property type="protein sequence ID" value="GGY65073.1"/>
    <property type="molecule type" value="Genomic_DNA"/>
</dbReference>
<reference evidence="3" key="1">
    <citation type="journal article" date="2019" name="Int. J. Syst. Evol. Microbiol.">
        <title>The Global Catalogue of Microorganisms (GCM) 10K type strain sequencing project: providing services to taxonomists for standard genome sequencing and annotation.</title>
        <authorList>
            <consortium name="The Broad Institute Genomics Platform"/>
            <consortium name="The Broad Institute Genome Sequencing Center for Infectious Disease"/>
            <person name="Wu L."/>
            <person name="Ma J."/>
        </authorList>
    </citation>
    <scope>NUCLEOTIDE SEQUENCE [LARGE SCALE GENOMIC DNA]</scope>
    <source>
        <strain evidence="3">KCTC 32239</strain>
    </source>
</reference>
<evidence type="ECO:0000313" key="3">
    <source>
        <dbReference type="Proteomes" id="UP000619761"/>
    </source>
</evidence>
<accession>A0ABQ3AV45</accession>
<dbReference type="Proteomes" id="UP000619761">
    <property type="component" value="Unassembled WGS sequence"/>
</dbReference>
<gene>
    <name evidence="2" type="ORF">GCM10011613_06130</name>
</gene>